<evidence type="ECO:0000256" key="1">
    <source>
        <dbReference type="SAM" id="MobiDB-lite"/>
    </source>
</evidence>
<reference evidence="2 3" key="1">
    <citation type="submission" date="2019-09" db="EMBL/GenBank/DDBJ databases">
        <title>Draft genome sequence of the Ebosin-producing strain Streptomyces sp. 139.</title>
        <authorList>
            <person name="Ai L."/>
            <person name="Geng M."/>
            <person name="Ma M."/>
            <person name="Bai L."/>
        </authorList>
    </citation>
    <scope>NUCLEOTIDE SEQUENCE [LARGE SCALE GENOMIC DNA]</scope>
    <source>
        <strain evidence="2 3">139</strain>
    </source>
</reference>
<protein>
    <submittedName>
        <fullName evidence="2">Uncharacterized protein</fullName>
    </submittedName>
</protein>
<keyword evidence="3" id="KW-1185">Reference proteome</keyword>
<dbReference type="EMBL" id="CP043959">
    <property type="protein sequence ID" value="QER87529.1"/>
    <property type="molecule type" value="Genomic_DNA"/>
</dbReference>
<proteinExistence type="predicted"/>
<feature type="compositionally biased region" description="Basic and acidic residues" evidence="1">
    <location>
        <begin position="29"/>
        <end position="45"/>
    </location>
</feature>
<sequence>MCARPGSAGTPRTARGRLRTGTGPGAGQRPEHGPHDQGGDHHDEPSGQQKHHQHDRPLRGCRSSAARTMPREHAVRSAF</sequence>
<gene>
    <name evidence="2" type="ORF">F3L20_18115</name>
</gene>
<feature type="compositionally biased region" description="Basic and acidic residues" evidence="1">
    <location>
        <begin position="69"/>
        <end position="79"/>
    </location>
</feature>
<accession>A0ABX5ZS75</accession>
<dbReference type="Proteomes" id="UP000324308">
    <property type="component" value="Chromosome"/>
</dbReference>
<evidence type="ECO:0000313" key="2">
    <source>
        <dbReference type="EMBL" id="QER87529.1"/>
    </source>
</evidence>
<feature type="region of interest" description="Disordered" evidence="1">
    <location>
        <begin position="1"/>
        <end position="79"/>
    </location>
</feature>
<evidence type="ECO:0000313" key="3">
    <source>
        <dbReference type="Proteomes" id="UP000324308"/>
    </source>
</evidence>
<name>A0ABX5ZS75_STRTE</name>
<organism evidence="2 3">
    <name type="scientific">Streptomyces tendae</name>
    <dbReference type="NCBI Taxonomy" id="1932"/>
    <lineage>
        <taxon>Bacteria</taxon>
        <taxon>Bacillati</taxon>
        <taxon>Actinomycetota</taxon>
        <taxon>Actinomycetes</taxon>
        <taxon>Kitasatosporales</taxon>
        <taxon>Streptomycetaceae</taxon>
        <taxon>Streptomyces</taxon>
    </lineage>
</organism>